<keyword evidence="3" id="KW-1185">Reference proteome</keyword>
<dbReference type="SUPFAM" id="SSF52540">
    <property type="entry name" value="P-loop containing nucleoside triphosphate hydrolases"/>
    <property type="match status" value="1"/>
</dbReference>
<dbReference type="InterPro" id="IPR027417">
    <property type="entry name" value="P-loop_NTPase"/>
</dbReference>
<reference evidence="2 3" key="1">
    <citation type="submission" date="2024-09" db="EMBL/GenBank/DDBJ databases">
        <authorList>
            <person name="Sun Q."/>
            <person name="Mori K."/>
        </authorList>
    </citation>
    <scope>NUCLEOTIDE SEQUENCE [LARGE SCALE GENOMIC DNA]</scope>
    <source>
        <strain evidence="2 3">JCM 3143</strain>
    </source>
</reference>
<dbReference type="InterPro" id="IPR058852">
    <property type="entry name" value="HTH_77"/>
</dbReference>
<protein>
    <submittedName>
        <fullName evidence="2">LuxR C-terminal-related transcriptional regulator</fullName>
    </submittedName>
</protein>
<feature type="domain" description="HTH luxR-type" evidence="1">
    <location>
        <begin position="704"/>
        <end position="769"/>
    </location>
</feature>
<dbReference type="Pfam" id="PF25872">
    <property type="entry name" value="HTH_77"/>
    <property type="match status" value="1"/>
</dbReference>
<gene>
    <name evidence="2" type="ORF">ACFFSA_23895</name>
</gene>
<comment type="caution">
    <text evidence="2">The sequence shown here is derived from an EMBL/GenBank/DDBJ whole genome shotgun (WGS) entry which is preliminary data.</text>
</comment>
<sequence length="769" mass="84749">MAVVMRERPAGNLPVEPTGIVGRRQELSRARRLLADTRLLTLTGLGGVGKTRLALRVAAEARRAFRDGVWLVELAPLQDGELLPRAVADALGLRDESLQRPLSGLVEFLEDKQLLLVLDGCEHLTYAAAMLAGKLLGAAPGLRILVTSREILGVEGEYVLAVPPLAVPEPGQPPAALMQSDAVRLFAERGAAVRNGFTVTETNAEAVTALCRRLEGIPLAIELAAARLRALTVTQILKRLDTRALAYRALVPRHQTMWAAIGWSYDLCTPQERLLWARLSVFSGEFDLEAAEHVCAGDGLPREQIFDLVMSLLDKSILVRGEDVTHSRYRLLEIIRQYGQNVLAESGEEMASRRRHRDHFRDLAERAEADWFGPRQAEWIARLRHDHANLRAALDFCLREPGEARHALEIVAALWNYWVFFAGSFGEGRHWLERALELDGQPTAARAKALWVDAWFALRQADLNAATPLLDECRELARRLDDRVALASVAHFSGLTAYLRGDTGEAIGLLLEARERHAANGDQDGVWMTLFHLVIAYSSAGDDDRADSLAAECLAMCEARSAYLSKSNALWVVGLARWFRGEQDRASDLVRNGLEIMGSMDDRWGVATCLEVLAWVEAADGRDERAARLFGAASTVWQAMGTSLPALRPFADFHNLCETQLRMSLGHSGYSAAFQRGIELTTEQAVDYALDARERPPAPRQEAEPGEAAMLTPRQREVAALIAAGLSNKDIAAKLLIAQRTAEGHVESILTKLGFTSRVQIAAWVSSHR</sequence>
<dbReference type="Pfam" id="PF13401">
    <property type="entry name" value="AAA_22"/>
    <property type="match status" value="1"/>
</dbReference>
<name>A0ABV5S582_9ACTN</name>
<dbReference type="PANTHER" id="PTHR47691:SF3">
    <property type="entry name" value="HTH-TYPE TRANSCRIPTIONAL REGULATOR RV0890C-RELATED"/>
    <property type="match status" value="1"/>
</dbReference>
<dbReference type="InterPro" id="IPR036388">
    <property type="entry name" value="WH-like_DNA-bd_sf"/>
</dbReference>
<organism evidence="2 3">
    <name type="scientific">Nonomuraea helvata</name>
    <dbReference type="NCBI Taxonomy" id="37484"/>
    <lineage>
        <taxon>Bacteria</taxon>
        <taxon>Bacillati</taxon>
        <taxon>Actinomycetota</taxon>
        <taxon>Actinomycetes</taxon>
        <taxon>Streptosporangiales</taxon>
        <taxon>Streptosporangiaceae</taxon>
        <taxon>Nonomuraea</taxon>
    </lineage>
</organism>
<dbReference type="PRINTS" id="PR00038">
    <property type="entry name" value="HTHLUXR"/>
</dbReference>
<dbReference type="PRINTS" id="PR00364">
    <property type="entry name" value="DISEASERSIST"/>
</dbReference>
<dbReference type="Pfam" id="PF00196">
    <property type="entry name" value="GerE"/>
    <property type="match status" value="1"/>
</dbReference>
<dbReference type="SUPFAM" id="SSF48452">
    <property type="entry name" value="TPR-like"/>
    <property type="match status" value="1"/>
</dbReference>
<accession>A0ABV5S582</accession>
<evidence type="ECO:0000313" key="3">
    <source>
        <dbReference type="Proteomes" id="UP001589532"/>
    </source>
</evidence>
<dbReference type="InterPro" id="IPR049945">
    <property type="entry name" value="AAA_22"/>
</dbReference>
<dbReference type="InterPro" id="IPR011990">
    <property type="entry name" value="TPR-like_helical_dom_sf"/>
</dbReference>
<dbReference type="CDD" id="cd06170">
    <property type="entry name" value="LuxR_C_like"/>
    <property type="match status" value="1"/>
</dbReference>
<proteinExistence type="predicted"/>
<dbReference type="Gene3D" id="1.10.10.10">
    <property type="entry name" value="Winged helix-like DNA-binding domain superfamily/Winged helix DNA-binding domain"/>
    <property type="match status" value="1"/>
</dbReference>
<dbReference type="Proteomes" id="UP001589532">
    <property type="component" value="Unassembled WGS sequence"/>
</dbReference>
<dbReference type="PANTHER" id="PTHR47691">
    <property type="entry name" value="REGULATOR-RELATED"/>
    <property type="match status" value="1"/>
</dbReference>
<dbReference type="EMBL" id="JBHMBW010000021">
    <property type="protein sequence ID" value="MFB9626139.1"/>
    <property type="molecule type" value="Genomic_DNA"/>
</dbReference>
<dbReference type="Gene3D" id="3.40.50.300">
    <property type="entry name" value="P-loop containing nucleotide triphosphate hydrolases"/>
    <property type="match status" value="1"/>
</dbReference>
<dbReference type="SUPFAM" id="SSF46894">
    <property type="entry name" value="C-terminal effector domain of the bipartite response regulators"/>
    <property type="match status" value="1"/>
</dbReference>
<evidence type="ECO:0000259" key="1">
    <source>
        <dbReference type="PROSITE" id="PS50043"/>
    </source>
</evidence>
<dbReference type="InterPro" id="IPR016032">
    <property type="entry name" value="Sig_transdc_resp-reg_C-effctor"/>
</dbReference>
<dbReference type="Gene3D" id="1.25.40.10">
    <property type="entry name" value="Tetratricopeptide repeat domain"/>
    <property type="match status" value="1"/>
</dbReference>
<dbReference type="SMART" id="SM00421">
    <property type="entry name" value="HTH_LUXR"/>
    <property type="match status" value="1"/>
</dbReference>
<evidence type="ECO:0000313" key="2">
    <source>
        <dbReference type="EMBL" id="MFB9626139.1"/>
    </source>
</evidence>
<dbReference type="RefSeq" id="WP_345003383.1">
    <property type="nucleotide sequence ID" value="NZ_BAAAXV010000012.1"/>
</dbReference>
<dbReference type="InterPro" id="IPR000792">
    <property type="entry name" value="Tscrpt_reg_LuxR_C"/>
</dbReference>
<dbReference type="PROSITE" id="PS50043">
    <property type="entry name" value="HTH_LUXR_2"/>
    <property type="match status" value="1"/>
</dbReference>